<keyword evidence="3" id="KW-1185">Reference proteome</keyword>
<dbReference type="EMBL" id="SRLO01000321">
    <property type="protein sequence ID" value="TNN61145.1"/>
    <property type="molecule type" value="Genomic_DNA"/>
</dbReference>
<feature type="region of interest" description="Disordered" evidence="1">
    <location>
        <begin position="1"/>
        <end position="59"/>
    </location>
</feature>
<feature type="compositionally biased region" description="Pro residues" evidence="1">
    <location>
        <begin position="49"/>
        <end position="59"/>
    </location>
</feature>
<accession>A0A4Z2H7D5</accession>
<gene>
    <name evidence="2" type="ORF">EYF80_028653</name>
</gene>
<dbReference type="AlphaFoldDB" id="A0A4Z2H7D5"/>
<name>A0A4Z2H7D5_9TELE</name>
<reference evidence="2 3" key="1">
    <citation type="submission" date="2019-03" db="EMBL/GenBank/DDBJ databases">
        <title>First draft genome of Liparis tanakae, snailfish: a comprehensive survey of snailfish specific genes.</title>
        <authorList>
            <person name="Kim W."/>
            <person name="Song I."/>
            <person name="Jeong J.-H."/>
            <person name="Kim D."/>
            <person name="Kim S."/>
            <person name="Ryu S."/>
            <person name="Song J.Y."/>
            <person name="Lee S.K."/>
        </authorList>
    </citation>
    <scope>NUCLEOTIDE SEQUENCE [LARGE SCALE GENOMIC DNA]</scope>
    <source>
        <tissue evidence="2">Muscle</tissue>
    </source>
</reference>
<dbReference type="Proteomes" id="UP000314294">
    <property type="component" value="Unassembled WGS sequence"/>
</dbReference>
<proteinExistence type="predicted"/>
<organism evidence="2 3">
    <name type="scientific">Liparis tanakae</name>
    <name type="common">Tanaka's snailfish</name>
    <dbReference type="NCBI Taxonomy" id="230148"/>
    <lineage>
        <taxon>Eukaryota</taxon>
        <taxon>Metazoa</taxon>
        <taxon>Chordata</taxon>
        <taxon>Craniata</taxon>
        <taxon>Vertebrata</taxon>
        <taxon>Euteleostomi</taxon>
        <taxon>Actinopterygii</taxon>
        <taxon>Neopterygii</taxon>
        <taxon>Teleostei</taxon>
        <taxon>Neoteleostei</taxon>
        <taxon>Acanthomorphata</taxon>
        <taxon>Eupercaria</taxon>
        <taxon>Perciformes</taxon>
        <taxon>Cottioidei</taxon>
        <taxon>Cottales</taxon>
        <taxon>Liparidae</taxon>
        <taxon>Liparis</taxon>
    </lineage>
</organism>
<evidence type="ECO:0000256" key="1">
    <source>
        <dbReference type="SAM" id="MobiDB-lite"/>
    </source>
</evidence>
<protein>
    <submittedName>
        <fullName evidence="2">Uncharacterized protein</fullName>
    </submittedName>
</protein>
<comment type="caution">
    <text evidence="2">The sequence shown here is derived from an EMBL/GenBank/DDBJ whole genome shotgun (WGS) entry which is preliminary data.</text>
</comment>
<evidence type="ECO:0000313" key="3">
    <source>
        <dbReference type="Proteomes" id="UP000314294"/>
    </source>
</evidence>
<sequence length="70" mass="7557">MAVVMASQRVERPGYRNNGGLSTARASEESAHESPPPAFPLTAERLQPSSPPPPPLIPIPPFIYLSINHL</sequence>
<evidence type="ECO:0000313" key="2">
    <source>
        <dbReference type="EMBL" id="TNN61145.1"/>
    </source>
</evidence>